<dbReference type="OrthoDB" id="10315619at2759"/>
<evidence type="ECO:0000313" key="3">
    <source>
        <dbReference type="EMBL" id="KFM69764.1"/>
    </source>
</evidence>
<dbReference type="AlphaFoldDB" id="A0A087TXC5"/>
<organism evidence="3 4">
    <name type="scientific">Stegodyphus mimosarum</name>
    <name type="common">African social velvet spider</name>
    <dbReference type="NCBI Taxonomy" id="407821"/>
    <lineage>
        <taxon>Eukaryota</taxon>
        <taxon>Metazoa</taxon>
        <taxon>Ecdysozoa</taxon>
        <taxon>Arthropoda</taxon>
        <taxon>Chelicerata</taxon>
        <taxon>Arachnida</taxon>
        <taxon>Araneae</taxon>
        <taxon>Araneomorphae</taxon>
        <taxon>Entelegynae</taxon>
        <taxon>Eresoidea</taxon>
        <taxon>Eresidae</taxon>
        <taxon>Stegodyphus</taxon>
    </lineage>
</organism>
<feature type="region of interest" description="Disordered" evidence="1">
    <location>
        <begin position="136"/>
        <end position="155"/>
    </location>
</feature>
<keyword evidence="4" id="KW-1185">Reference proteome</keyword>
<evidence type="ECO:0000313" key="4">
    <source>
        <dbReference type="Proteomes" id="UP000054359"/>
    </source>
</evidence>
<dbReference type="EMBL" id="KK117179">
    <property type="protein sequence ID" value="KFM69764.1"/>
    <property type="molecule type" value="Genomic_DNA"/>
</dbReference>
<evidence type="ECO:0000256" key="1">
    <source>
        <dbReference type="SAM" id="MobiDB-lite"/>
    </source>
</evidence>
<accession>A0A087TXC5</accession>
<gene>
    <name evidence="3" type="ORF">X975_08729</name>
</gene>
<feature type="signal peptide" evidence="2">
    <location>
        <begin position="1"/>
        <end position="17"/>
    </location>
</feature>
<feature type="chain" id="PRO_5001830096" evidence="2">
    <location>
        <begin position="18"/>
        <end position="302"/>
    </location>
</feature>
<feature type="non-terminal residue" evidence="3">
    <location>
        <position position="302"/>
    </location>
</feature>
<proteinExistence type="predicted"/>
<evidence type="ECO:0000256" key="2">
    <source>
        <dbReference type="SAM" id="SignalP"/>
    </source>
</evidence>
<sequence length="302" mass="34137">MLLKLVVALCCVAVTLATDSYYHVQPRGFIHEQPQLLSEHQKHGLEHGNHAAHEYDHEGLRKLQHLQSSHGANSFGAGDAHALRDLALHNHHDKGAHASLQLAGAQEGHINRGHDRGFYEREKKYGYEKGYGYERETKHHDRDHSAKSFGSGYKHNENKGHYNRGAHALRDLAAQGHRYKHGSNAYGHNNALIDISANHNRGKDILSNYGKNFHLRDLNVVRPQPVVVYQPHYIHRSHHRGIDNSLGRFRYLNGLGGIRGYGLGFRYGHSPLRYGYSNGHFDSEVLSPSQSFLGLSNIHYNI</sequence>
<name>A0A087TXC5_STEMI</name>
<reference evidence="3 4" key="1">
    <citation type="submission" date="2013-11" db="EMBL/GenBank/DDBJ databases">
        <title>Genome sequencing of Stegodyphus mimosarum.</title>
        <authorList>
            <person name="Bechsgaard J."/>
        </authorList>
    </citation>
    <scope>NUCLEOTIDE SEQUENCE [LARGE SCALE GENOMIC DNA]</scope>
</reference>
<feature type="compositionally biased region" description="Basic and acidic residues" evidence="1">
    <location>
        <begin position="136"/>
        <end position="146"/>
    </location>
</feature>
<protein>
    <submittedName>
        <fullName evidence="3">Uncharacterized protein</fullName>
    </submittedName>
</protein>
<dbReference type="Proteomes" id="UP000054359">
    <property type="component" value="Unassembled WGS sequence"/>
</dbReference>
<keyword evidence="2" id="KW-0732">Signal</keyword>